<sequence>MFGAPSFYISSIFSLKMRAIAFFILLCGLTACDDKSSKITSNSDSSRIEIKSTHSRELLLRGSYQDLVLTASEVKSLNQMAILFDLYEGLTSYDAKGNLQPAAAESWQSEDHKTWFIILREGLQWSNGEPINAEDFVYSWRQLVKEESSLKSYLAFMHIENAELVLEKKLPVENLGIEAVDERILRIQLDKPTPYLPAMLAHIALLPKYPHATEKWVSNGAYQLEQWSSDKALLSKNPFYWQKDRVAFKTVEYKKITSEQSSEVDFIWQAQKQVTDYFPQLCSYYYEFNLAHPQLSNKAVRKALSSMISSANLVKNNPQMTALNQLLPPSLQNASEPVWENIVPEQLLEQNGINENNPLALTLTYDQKQPYQQISEQLIRIWGQLDLLRLRSEPLLYQQLLERRANKKFDIIRAGWCADYQDPTAFLNQFHSKNVDNKISYQNPEFDQLLEQALQEQDPKQRQMIYAKLEQILQQDYVIIPIFQYQTPVFVNSTLAGFHQKNASDVVYSKDLYRKVKTD</sequence>
<reference evidence="6 7" key="1">
    <citation type="submission" date="2017-02" db="EMBL/GenBank/DDBJ databases">
        <title>Draft genome sequence of Haemophilus felis CCUG 31170 type strain.</title>
        <authorList>
            <person name="Engstrom-Jakobsson H."/>
            <person name="Salva-Serra F."/>
            <person name="Thorell K."/>
            <person name="Gonzales-Siles L."/>
            <person name="Karlsson R."/>
            <person name="Boulund F."/>
            <person name="Engstrand L."/>
            <person name="Kristiansson E."/>
            <person name="Moore E."/>
        </authorList>
    </citation>
    <scope>NUCLEOTIDE SEQUENCE [LARGE SCALE GENOMIC DNA]</scope>
    <source>
        <strain evidence="6 7">CCUG 31170</strain>
    </source>
</reference>
<keyword evidence="4" id="KW-0732">Signal</keyword>
<comment type="similarity">
    <text evidence="2">Belongs to the bacterial solute-binding protein 5 family.</text>
</comment>
<dbReference type="Gene3D" id="3.10.105.10">
    <property type="entry name" value="Dipeptide-binding Protein, Domain 3"/>
    <property type="match status" value="1"/>
</dbReference>
<dbReference type="EMBL" id="MUYB01000009">
    <property type="protein sequence ID" value="OOS06190.1"/>
    <property type="molecule type" value="Genomic_DNA"/>
</dbReference>
<keyword evidence="7" id="KW-1185">Reference proteome</keyword>
<dbReference type="GO" id="GO:0030288">
    <property type="term" value="C:outer membrane-bounded periplasmic space"/>
    <property type="evidence" value="ECO:0007669"/>
    <property type="project" value="TreeGrafter"/>
</dbReference>
<dbReference type="InterPro" id="IPR039424">
    <property type="entry name" value="SBP_5"/>
</dbReference>
<dbReference type="AlphaFoldDB" id="A0A1T0B7K9"/>
<dbReference type="InterPro" id="IPR000914">
    <property type="entry name" value="SBP_5_dom"/>
</dbReference>
<organism evidence="6 7">
    <name type="scientific">[Haemophilus] felis</name>
    <dbReference type="NCBI Taxonomy" id="123822"/>
    <lineage>
        <taxon>Bacteria</taxon>
        <taxon>Pseudomonadati</taxon>
        <taxon>Pseudomonadota</taxon>
        <taxon>Gammaproteobacteria</taxon>
        <taxon>Pasteurellales</taxon>
        <taxon>Pasteurellaceae</taxon>
    </lineage>
</organism>
<dbReference type="InterPro" id="IPR030678">
    <property type="entry name" value="Peptide/Ni-bd"/>
</dbReference>
<dbReference type="Gene3D" id="3.90.76.10">
    <property type="entry name" value="Dipeptide-binding Protein, Domain 1"/>
    <property type="match status" value="1"/>
</dbReference>
<dbReference type="OrthoDB" id="9801912at2"/>
<evidence type="ECO:0000313" key="7">
    <source>
        <dbReference type="Proteomes" id="UP000190023"/>
    </source>
</evidence>
<comment type="subcellular location">
    <subcellularLocation>
        <location evidence="1">Cell envelope</location>
    </subcellularLocation>
</comment>
<gene>
    <name evidence="6" type="ORF">B0188_02410</name>
</gene>
<comment type="caution">
    <text evidence="6">The sequence shown here is derived from an EMBL/GenBank/DDBJ whole genome shotgun (WGS) entry which is preliminary data.</text>
</comment>
<evidence type="ECO:0000256" key="1">
    <source>
        <dbReference type="ARBA" id="ARBA00004196"/>
    </source>
</evidence>
<accession>A0A1T0B7K9</accession>
<dbReference type="GO" id="GO:0015833">
    <property type="term" value="P:peptide transport"/>
    <property type="evidence" value="ECO:0007669"/>
    <property type="project" value="TreeGrafter"/>
</dbReference>
<evidence type="ECO:0000313" key="6">
    <source>
        <dbReference type="EMBL" id="OOS06190.1"/>
    </source>
</evidence>
<evidence type="ECO:0000259" key="5">
    <source>
        <dbReference type="Pfam" id="PF00496"/>
    </source>
</evidence>
<dbReference type="SUPFAM" id="SSF53850">
    <property type="entry name" value="Periplasmic binding protein-like II"/>
    <property type="match status" value="1"/>
</dbReference>
<dbReference type="GO" id="GO:1904680">
    <property type="term" value="F:peptide transmembrane transporter activity"/>
    <property type="evidence" value="ECO:0007669"/>
    <property type="project" value="TreeGrafter"/>
</dbReference>
<dbReference type="FunFam" id="3.90.76.10:FF:000001">
    <property type="entry name" value="Oligopeptide ABC transporter substrate-binding protein"/>
    <property type="match status" value="1"/>
</dbReference>
<dbReference type="Gene3D" id="3.40.190.10">
    <property type="entry name" value="Periplasmic binding protein-like II"/>
    <property type="match status" value="1"/>
</dbReference>
<evidence type="ECO:0000256" key="2">
    <source>
        <dbReference type="ARBA" id="ARBA00005695"/>
    </source>
</evidence>
<protein>
    <recommendedName>
        <fullName evidence="5">Solute-binding protein family 5 domain-containing protein</fullName>
    </recommendedName>
</protein>
<dbReference type="PANTHER" id="PTHR30290">
    <property type="entry name" value="PERIPLASMIC BINDING COMPONENT OF ABC TRANSPORTER"/>
    <property type="match status" value="1"/>
</dbReference>
<dbReference type="PANTHER" id="PTHR30290:SF10">
    <property type="entry name" value="PERIPLASMIC OLIGOPEPTIDE-BINDING PROTEIN-RELATED"/>
    <property type="match status" value="1"/>
</dbReference>
<dbReference type="CDD" id="cd08504">
    <property type="entry name" value="PBP2_OppA"/>
    <property type="match status" value="1"/>
</dbReference>
<proteinExistence type="inferred from homology"/>
<dbReference type="PIRSF" id="PIRSF002741">
    <property type="entry name" value="MppA"/>
    <property type="match status" value="1"/>
</dbReference>
<dbReference type="STRING" id="123822.B0188_02410"/>
<dbReference type="GO" id="GO:0043190">
    <property type="term" value="C:ATP-binding cassette (ABC) transporter complex"/>
    <property type="evidence" value="ECO:0007669"/>
    <property type="project" value="InterPro"/>
</dbReference>
<dbReference type="Proteomes" id="UP000190023">
    <property type="component" value="Unassembled WGS sequence"/>
</dbReference>
<name>A0A1T0B7K9_9PAST</name>
<feature type="domain" description="Solute-binding protein family 5" evidence="5">
    <location>
        <begin position="99"/>
        <end position="434"/>
    </location>
</feature>
<evidence type="ECO:0000256" key="3">
    <source>
        <dbReference type="ARBA" id="ARBA00022448"/>
    </source>
</evidence>
<keyword evidence="3" id="KW-0813">Transport</keyword>
<dbReference type="Pfam" id="PF00496">
    <property type="entry name" value="SBP_bac_5"/>
    <property type="match status" value="1"/>
</dbReference>
<evidence type="ECO:0000256" key="4">
    <source>
        <dbReference type="ARBA" id="ARBA00022729"/>
    </source>
</evidence>